<evidence type="ECO:0000313" key="18">
    <source>
        <dbReference type="EMBL" id="KAK3529236.1"/>
    </source>
</evidence>
<dbReference type="AlphaFoldDB" id="A0AAE0V1B9"/>
<dbReference type="Gene3D" id="2.60.40.1510">
    <property type="entry name" value="ntegrin, alpha v. Chain A, domain 3"/>
    <property type="match status" value="1"/>
</dbReference>
<dbReference type="GO" id="GO:0007160">
    <property type="term" value="P:cell-matrix adhesion"/>
    <property type="evidence" value="ECO:0007669"/>
    <property type="project" value="TreeGrafter"/>
</dbReference>
<dbReference type="InterPro" id="IPR048633">
    <property type="entry name" value="ITGAX-like_Ig_3"/>
</dbReference>
<gene>
    <name evidence="18" type="ORF">QTP70_021912</name>
</gene>
<dbReference type="Gene3D" id="1.20.5.930">
    <property type="entry name" value="Bicelle-embedded integrin alpha(iib) transmembrane segment"/>
    <property type="match status" value="1"/>
</dbReference>
<dbReference type="Pfam" id="PF00092">
    <property type="entry name" value="VWA"/>
    <property type="match status" value="1"/>
</dbReference>
<sequence>PQLVLAFNVDLDPWKHFTQRQNIAFGYKVVQKDTESVIVSDPLIQIQNQRGKLYRCTVSSGTCSPIQINGTNALPSEAVNMSLGLSITTDPKASKLAVSYTGVYSQVCGPTIPKNCEQYTAYNGMCFILNSKNNPSEPIPRTLRDCPKTDIAFLLDGSGSVSRRNFIIMENFVISMINEFKDRDFQACAEKSLSIQYFAVAQYSDICQIHIQFNTFRSTDQILAIQQLRQTTYTATAIKKVVDELFTPRAGARENANRVLVVITDGQSHDRFDLPSAAEQAERKKIVRYAIGVGDAFSTTEAENELKTIASDPDNTHVFKVNDFSVLKEIQKTLEENIIAIEGTQASGDSTRMEFAQDGFSADFDSNGDIIMSAVGAYQWKGGYQKYNMQGIAQNSFQKGNSNESYLGYSMTVAKTYNDQFYIIQGAPRDNHMGAVIISDNKDSVVQTLSPLEMKIRPSHHFFQPQIGAYYGAELCVVNLNSDKFADLLLVSAPLHNEGDQEGKVFIYTFPADSGYQVQYLMSVKGIPGQKGRFGLTLASPADLNGDNLVDVVVGAPLEENNQGSIYIFNGRNADIAPTFSQRITGSSVHNGLQFFGISLSQSALDHSGDLLPDLAVGSKGAVLLLRSRPIVDVQTTVTFSPSKIPIRDTDCNSPSKNTVKLCFTMTSKTGVTDLSAKMNYSLKLDAKRQSYRAFFSEKNRLLSKTIDVSLKENCINHDFSIEACPNDALNPIINELVYTFEGLPSKQLENLRPILPPNTRNATDYNLDFEINCGPDNTCIDNLKVDFNFSGHSVIQVGIMLDMNVTVSIKNRGENSYNTRVILMYPFGLSFRRSTTKEARAIFLSRFLSEQGRVECVSVDSDERAKLGETICYISKPIFKNNDLAIFDVTYSINKDSNLDRLMNFIATASSDNDKHSPENELFRQKSIEVKYAIYVAMTRHENSTIHINFTAGKNDLQKPVQQIFKVANYLRDLSVNIFIRVPIKLGVKEIWTNNNMQIQDCIVDKVEQPTITDFVAALKKQPEVNCSVAVCRVFKCAARLNKIQIKYYNISGNVSSGWIEQTGLQSAVFELVSTAALDYNKTTYIYYSSDSVNIAPIGKINTQVEVYEEKFPLKETIGGVVGGTVLLALITAVLYKAGFFKSNYKKMLEEAGAGAEADGTGDNLNAE</sequence>
<organism evidence="18 19">
    <name type="scientific">Hemibagrus guttatus</name>
    <dbReference type="NCBI Taxonomy" id="175788"/>
    <lineage>
        <taxon>Eukaryota</taxon>
        <taxon>Metazoa</taxon>
        <taxon>Chordata</taxon>
        <taxon>Craniata</taxon>
        <taxon>Vertebrata</taxon>
        <taxon>Euteleostomi</taxon>
        <taxon>Actinopterygii</taxon>
        <taxon>Neopterygii</taxon>
        <taxon>Teleostei</taxon>
        <taxon>Ostariophysi</taxon>
        <taxon>Siluriformes</taxon>
        <taxon>Bagridae</taxon>
        <taxon>Hemibagrus</taxon>
    </lineage>
</organism>
<dbReference type="PANTHER" id="PTHR23220:SF118">
    <property type="entry name" value="INTEGRIN ALPHA-X"/>
    <property type="match status" value="1"/>
</dbReference>
<dbReference type="InterPro" id="IPR002035">
    <property type="entry name" value="VWF_A"/>
</dbReference>
<feature type="repeat" description="FG-GAP" evidence="15">
    <location>
        <begin position="582"/>
        <end position="643"/>
    </location>
</feature>
<keyword evidence="12" id="KW-1015">Disulfide bond</keyword>
<dbReference type="GO" id="GO:0046872">
    <property type="term" value="F:metal ion binding"/>
    <property type="evidence" value="ECO:0007669"/>
    <property type="project" value="UniProtKB-KW"/>
</dbReference>
<dbReference type="GO" id="GO:0008305">
    <property type="term" value="C:integrin complex"/>
    <property type="evidence" value="ECO:0007669"/>
    <property type="project" value="InterPro"/>
</dbReference>
<accession>A0AAE0V1B9</accession>
<dbReference type="InterPro" id="IPR013649">
    <property type="entry name" value="Integrin_alpha_Ig-like_1"/>
</dbReference>
<evidence type="ECO:0000256" key="11">
    <source>
        <dbReference type="ARBA" id="ARBA00023136"/>
    </source>
</evidence>
<proteinExistence type="inferred from homology"/>
<feature type="domain" description="VWFA" evidence="17">
    <location>
        <begin position="150"/>
        <end position="334"/>
    </location>
</feature>
<keyword evidence="14" id="KW-0325">Glycoprotein</keyword>
<evidence type="ECO:0000256" key="6">
    <source>
        <dbReference type="ARBA" id="ARBA00022737"/>
    </source>
</evidence>
<keyword evidence="13 16" id="KW-0675">Receptor</keyword>
<dbReference type="Pfam" id="PF20805">
    <property type="entry name" value="Integrin_A_Ig_2"/>
    <property type="match status" value="1"/>
</dbReference>
<dbReference type="EMBL" id="JAUCMX010000012">
    <property type="protein sequence ID" value="KAK3529236.1"/>
    <property type="molecule type" value="Genomic_DNA"/>
</dbReference>
<dbReference type="Gene3D" id="2.130.10.130">
    <property type="entry name" value="Integrin alpha, N-terminal"/>
    <property type="match status" value="1"/>
</dbReference>
<evidence type="ECO:0000256" key="4">
    <source>
        <dbReference type="ARBA" id="ARBA00022723"/>
    </source>
</evidence>
<dbReference type="Pfam" id="PF01839">
    <property type="entry name" value="FG-GAP"/>
    <property type="match status" value="1"/>
</dbReference>
<keyword evidence="10 16" id="KW-0401">Integrin</keyword>
<evidence type="ECO:0000256" key="3">
    <source>
        <dbReference type="ARBA" id="ARBA00022692"/>
    </source>
</evidence>
<dbReference type="PROSITE" id="PS51470">
    <property type="entry name" value="FG_GAP"/>
    <property type="match status" value="3"/>
</dbReference>
<dbReference type="InterPro" id="IPR048285">
    <property type="entry name" value="Integrin_alpha_Ig-like_2"/>
</dbReference>
<dbReference type="InterPro" id="IPR036465">
    <property type="entry name" value="vWFA_dom_sf"/>
</dbReference>
<keyword evidence="3 16" id="KW-0812">Transmembrane</keyword>
<feature type="non-terminal residue" evidence="18">
    <location>
        <position position="1169"/>
    </location>
</feature>
<evidence type="ECO:0000256" key="1">
    <source>
        <dbReference type="ARBA" id="ARBA00004479"/>
    </source>
</evidence>
<evidence type="ECO:0000259" key="17">
    <source>
        <dbReference type="PROSITE" id="PS50234"/>
    </source>
</evidence>
<dbReference type="Gene3D" id="2.60.40.1460">
    <property type="entry name" value="Integrin domains. Chain A, domain 2"/>
    <property type="match status" value="1"/>
</dbReference>
<evidence type="ECO:0000256" key="7">
    <source>
        <dbReference type="ARBA" id="ARBA00022837"/>
    </source>
</evidence>
<evidence type="ECO:0000313" key="19">
    <source>
        <dbReference type="Proteomes" id="UP001274896"/>
    </source>
</evidence>
<dbReference type="Pfam" id="PF21520">
    <property type="entry name" value="ITGAX-like_Ig_3"/>
    <property type="match status" value="1"/>
</dbReference>
<protein>
    <recommendedName>
        <fullName evidence="17">VWFA domain-containing protein</fullName>
    </recommendedName>
</protein>
<name>A0AAE0V1B9_9TELE</name>
<keyword evidence="8 16" id="KW-0130">Cell adhesion</keyword>
<feature type="repeat" description="FG-GAP" evidence="15">
    <location>
        <begin position="457"/>
        <end position="517"/>
    </location>
</feature>
<dbReference type="PRINTS" id="PR00453">
    <property type="entry name" value="VWFADOMAIN"/>
</dbReference>
<dbReference type="Gene3D" id="3.40.50.410">
    <property type="entry name" value="von Willebrand factor, type A domain"/>
    <property type="match status" value="1"/>
</dbReference>
<evidence type="ECO:0000256" key="5">
    <source>
        <dbReference type="ARBA" id="ARBA00022729"/>
    </source>
</evidence>
<feature type="transmembrane region" description="Helical" evidence="16">
    <location>
        <begin position="1119"/>
        <end position="1139"/>
    </location>
</feature>
<keyword evidence="19" id="KW-1185">Reference proteome</keyword>
<dbReference type="PANTHER" id="PTHR23220">
    <property type="entry name" value="INTEGRIN ALPHA"/>
    <property type="match status" value="1"/>
</dbReference>
<dbReference type="SMART" id="SM00327">
    <property type="entry name" value="VWA"/>
    <property type="match status" value="1"/>
</dbReference>
<evidence type="ECO:0000256" key="10">
    <source>
        <dbReference type="ARBA" id="ARBA00023037"/>
    </source>
</evidence>
<dbReference type="Proteomes" id="UP001274896">
    <property type="component" value="Unassembled WGS sequence"/>
</dbReference>
<evidence type="ECO:0000256" key="12">
    <source>
        <dbReference type="ARBA" id="ARBA00023157"/>
    </source>
</evidence>
<reference evidence="18" key="1">
    <citation type="submission" date="2023-06" db="EMBL/GenBank/DDBJ databases">
        <title>Male Hemibagrus guttatus genome.</title>
        <authorList>
            <person name="Bian C."/>
        </authorList>
    </citation>
    <scope>NUCLEOTIDE SEQUENCE</scope>
    <source>
        <strain evidence="18">Male_cb2023</strain>
        <tissue evidence="18">Muscle</tissue>
    </source>
</reference>
<keyword evidence="4" id="KW-0479">Metal-binding</keyword>
<dbReference type="Gene3D" id="2.60.40.1530">
    <property type="entry name" value="ntegrin, alpha v. Chain A, domain 4"/>
    <property type="match status" value="1"/>
</dbReference>
<feature type="repeat" description="FG-GAP" evidence="15">
    <location>
        <begin position="519"/>
        <end position="578"/>
    </location>
</feature>
<evidence type="ECO:0000256" key="14">
    <source>
        <dbReference type="ARBA" id="ARBA00023180"/>
    </source>
</evidence>
<dbReference type="PRINTS" id="PR01185">
    <property type="entry name" value="INTEGRINA"/>
</dbReference>
<dbReference type="InterPro" id="IPR000413">
    <property type="entry name" value="Integrin_alpha"/>
</dbReference>
<dbReference type="PROSITE" id="PS50234">
    <property type="entry name" value="VWFA"/>
    <property type="match status" value="1"/>
</dbReference>
<evidence type="ECO:0000256" key="2">
    <source>
        <dbReference type="ARBA" id="ARBA00008054"/>
    </source>
</evidence>
<evidence type="ECO:0000256" key="15">
    <source>
        <dbReference type="PROSITE-ProRule" id="PRU00803"/>
    </source>
</evidence>
<dbReference type="InterPro" id="IPR032695">
    <property type="entry name" value="Integrin_dom_sf"/>
</dbReference>
<keyword evidence="5" id="KW-0732">Signal</keyword>
<dbReference type="SMART" id="SM00191">
    <property type="entry name" value="Int_alpha"/>
    <property type="match status" value="5"/>
</dbReference>
<keyword evidence="9 16" id="KW-1133">Transmembrane helix</keyword>
<evidence type="ECO:0000256" key="16">
    <source>
        <dbReference type="RuleBase" id="RU003762"/>
    </source>
</evidence>
<comment type="similarity">
    <text evidence="2 16">Belongs to the integrin alpha chain family.</text>
</comment>
<keyword evidence="6" id="KW-0677">Repeat</keyword>
<evidence type="ECO:0000256" key="8">
    <source>
        <dbReference type="ARBA" id="ARBA00022889"/>
    </source>
</evidence>
<evidence type="ECO:0000256" key="13">
    <source>
        <dbReference type="ARBA" id="ARBA00023170"/>
    </source>
</evidence>
<dbReference type="GO" id="GO:0007229">
    <property type="term" value="P:integrin-mediated signaling pathway"/>
    <property type="evidence" value="ECO:0007669"/>
    <property type="project" value="UniProtKB-KW"/>
</dbReference>
<dbReference type="GO" id="GO:0009897">
    <property type="term" value="C:external side of plasma membrane"/>
    <property type="evidence" value="ECO:0007669"/>
    <property type="project" value="TreeGrafter"/>
</dbReference>
<dbReference type="SUPFAM" id="SSF69318">
    <property type="entry name" value="Integrin alpha N-terminal domain"/>
    <property type="match status" value="1"/>
</dbReference>
<comment type="caution">
    <text evidence="18">The sequence shown here is derived from an EMBL/GenBank/DDBJ whole genome shotgun (WGS) entry which is preliminary data.</text>
</comment>
<comment type="subcellular location">
    <subcellularLocation>
        <location evidence="1 16">Membrane</location>
        <topology evidence="1 16">Single-pass type I membrane protein</topology>
    </subcellularLocation>
</comment>
<dbReference type="GO" id="GO:0033627">
    <property type="term" value="P:cell adhesion mediated by integrin"/>
    <property type="evidence" value="ECO:0007669"/>
    <property type="project" value="TreeGrafter"/>
</dbReference>
<dbReference type="InterPro" id="IPR013519">
    <property type="entry name" value="Int_alpha_beta-p"/>
</dbReference>
<dbReference type="InterPro" id="IPR013517">
    <property type="entry name" value="FG-GAP"/>
</dbReference>
<dbReference type="SUPFAM" id="SSF69179">
    <property type="entry name" value="Integrin domains"/>
    <property type="match status" value="2"/>
</dbReference>
<keyword evidence="11 16" id="KW-0472">Membrane</keyword>
<dbReference type="InterPro" id="IPR028994">
    <property type="entry name" value="Integrin_alpha_N"/>
</dbReference>
<dbReference type="SUPFAM" id="SSF53300">
    <property type="entry name" value="vWA-like"/>
    <property type="match status" value="1"/>
</dbReference>
<evidence type="ECO:0000256" key="9">
    <source>
        <dbReference type="ARBA" id="ARBA00022989"/>
    </source>
</evidence>
<dbReference type="GO" id="GO:0005178">
    <property type="term" value="F:integrin binding"/>
    <property type="evidence" value="ECO:0007669"/>
    <property type="project" value="TreeGrafter"/>
</dbReference>
<keyword evidence="7" id="KW-0106">Calcium</keyword>
<dbReference type="Pfam" id="PF08441">
    <property type="entry name" value="Integrin_A_Ig_1"/>
    <property type="match status" value="1"/>
</dbReference>
<dbReference type="GO" id="GO:0098609">
    <property type="term" value="P:cell-cell adhesion"/>
    <property type="evidence" value="ECO:0007669"/>
    <property type="project" value="TreeGrafter"/>
</dbReference>